<dbReference type="Proteomes" id="UP000054051">
    <property type="component" value="Unassembled WGS sequence"/>
</dbReference>
<dbReference type="RefSeq" id="WP_006683092.1">
    <property type="nucleotide sequence ID" value="NZ_CAFB01000054.1"/>
</dbReference>
<reference evidence="2 3" key="1">
    <citation type="submission" date="2011-08" db="EMBL/GenBank/DDBJ databases">
        <title>The genome of the obligate endobacterium of an arbuscular mycorrhizal fungus reveals an interphylum network of nutritional interactions.</title>
        <authorList>
            <person name="Ghignone S."/>
            <person name="Salvioli A."/>
            <person name="Anca I."/>
            <person name="Lumini E."/>
            <person name="Ortu G."/>
            <person name="Petiti L."/>
            <person name="Cruveiller S."/>
            <person name="Bianciotto V."/>
            <person name="Piffanelli P."/>
            <person name="Lanfranco L."/>
            <person name="Bonfante P."/>
        </authorList>
    </citation>
    <scope>NUCLEOTIDE SEQUENCE [LARGE SCALE GENOMIC DNA]</scope>
    <source>
        <strain evidence="2 3">BEG34</strain>
    </source>
</reference>
<sequence>MDMKRYLALCLLCVVDLAYAEPSQPLIWYNGDVPIKIHAHPGSCASAQPRQGMPEFSRKEGFYLYRTKPGSDCLPVYSSAPDLNKSALYVQDSGVIVQFKPNQTAERIQRWLTQHGMEGEPLALPASFLIKKYQGRAVNGIEAIQLAEWMRDSKDIGVVFAQPNWRERAATRL</sequence>
<keyword evidence="3" id="KW-1185">Reference proteome</keyword>
<name>G2JB52_9BURK</name>
<dbReference type="OrthoDB" id="6952519at2"/>
<comment type="caution">
    <text evidence="2">The sequence shown here is derived from an EMBL/GenBank/DDBJ whole genome shotgun (WGS) entry which is preliminary data.</text>
</comment>
<keyword evidence="1" id="KW-0732">Signal</keyword>
<accession>G2JB52</accession>
<gene>
    <name evidence="2" type="ORF">CAGGBEG34_360011</name>
</gene>
<feature type="signal peptide" evidence="1">
    <location>
        <begin position="1"/>
        <end position="20"/>
    </location>
</feature>
<evidence type="ECO:0000313" key="2">
    <source>
        <dbReference type="EMBL" id="CCD30004.1"/>
    </source>
</evidence>
<protein>
    <submittedName>
        <fullName evidence="2">Uncharacterized protein</fullName>
    </submittedName>
</protein>
<proteinExistence type="predicted"/>
<dbReference type="EMBL" id="CAFB01000054">
    <property type="protein sequence ID" value="CCD30004.1"/>
    <property type="molecule type" value="Genomic_DNA"/>
</dbReference>
<organism evidence="2 3">
    <name type="scientific">Candidatus Glomeribacter gigasporarum BEG34</name>
    <dbReference type="NCBI Taxonomy" id="1070319"/>
    <lineage>
        <taxon>Bacteria</taxon>
        <taxon>Pseudomonadati</taxon>
        <taxon>Pseudomonadota</taxon>
        <taxon>Betaproteobacteria</taxon>
        <taxon>Burkholderiales</taxon>
        <taxon>Burkholderiaceae</taxon>
        <taxon>Candidatus Glomeribacter</taxon>
    </lineage>
</organism>
<evidence type="ECO:0000256" key="1">
    <source>
        <dbReference type="SAM" id="SignalP"/>
    </source>
</evidence>
<evidence type="ECO:0000313" key="3">
    <source>
        <dbReference type="Proteomes" id="UP000054051"/>
    </source>
</evidence>
<dbReference type="AlphaFoldDB" id="G2JB52"/>
<feature type="chain" id="PRO_5003431669" evidence="1">
    <location>
        <begin position="21"/>
        <end position="173"/>
    </location>
</feature>